<dbReference type="SMART" id="SM00843">
    <property type="entry name" value="Ftsk_gamma"/>
    <property type="match status" value="1"/>
</dbReference>
<dbReference type="CDD" id="cd16325">
    <property type="entry name" value="LolA"/>
    <property type="match status" value="1"/>
</dbReference>
<dbReference type="GO" id="GO:0042953">
    <property type="term" value="P:lipoprotein transport"/>
    <property type="evidence" value="ECO:0007669"/>
    <property type="project" value="InterPro"/>
</dbReference>
<dbReference type="InterPro" id="IPR036390">
    <property type="entry name" value="WH_DNA-bd_sf"/>
</dbReference>
<proteinExistence type="inferred from homology"/>
<dbReference type="PANTHER" id="PTHR35869">
    <property type="entry name" value="OUTER-MEMBRANE LIPOPROTEIN CARRIER PROTEIN"/>
    <property type="match status" value="1"/>
</dbReference>
<dbReference type="EnsemblMetazoa" id="ACOM035924-RA">
    <property type="protein sequence ID" value="ACOM035924-PA.1"/>
    <property type="gene ID" value="ACOM035924"/>
</dbReference>
<evidence type="ECO:0000256" key="3">
    <source>
        <dbReference type="ARBA" id="ARBA00011245"/>
    </source>
</evidence>
<sequence>LDGDEELDPLFDQAVEFVVDKRRASISGVQRQFRIGYNRAARIIEQMEAQGIVNESVLVSDGETLWFYNPFVEQVTATWLKSATGNTPFMLITRNNANDWKQYNVKQKGDDFELTPKASTGNLKQFAITVTNSGTIKSFTAVEQDGQRSD</sequence>
<dbReference type="InterPro" id="IPR004564">
    <property type="entry name" value="OM_lipoprot_carrier_LolA-like"/>
</dbReference>
<evidence type="ECO:0000256" key="4">
    <source>
        <dbReference type="ARBA" id="ARBA00014035"/>
    </source>
</evidence>
<organism evidence="10">
    <name type="scientific">Anopheles coluzzii</name>
    <name type="common">African malaria mosquito</name>
    <dbReference type="NCBI Taxonomy" id="1518534"/>
    <lineage>
        <taxon>Eukaryota</taxon>
        <taxon>Metazoa</taxon>
        <taxon>Ecdysozoa</taxon>
        <taxon>Arthropoda</taxon>
        <taxon>Hexapoda</taxon>
        <taxon>Insecta</taxon>
        <taxon>Pterygota</taxon>
        <taxon>Neoptera</taxon>
        <taxon>Endopterygota</taxon>
        <taxon>Diptera</taxon>
        <taxon>Nematocera</taxon>
        <taxon>Culicoidea</taxon>
        <taxon>Culicidae</taxon>
        <taxon>Anophelinae</taxon>
        <taxon>Anopheles</taxon>
    </lineage>
</organism>
<dbReference type="PANTHER" id="PTHR35869:SF1">
    <property type="entry name" value="OUTER-MEMBRANE LIPOPROTEIN CARRIER PROTEIN"/>
    <property type="match status" value="1"/>
</dbReference>
<comment type="similarity">
    <text evidence="2">Belongs to the LolA family.</text>
</comment>
<evidence type="ECO:0000256" key="6">
    <source>
        <dbReference type="ARBA" id="ARBA00022764"/>
    </source>
</evidence>
<keyword evidence="7" id="KW-0653">Protein transport</keyword>
<evidence type="ECO:0000256" key="5">
    <source>
        <dbReference type="ARBA" id="ARBA00022448"/>
    </source>
</evidence>
<comment type="subunit">
    <text evidence="3">Monomer.</text>
</comment>
<protein>
    <recommendedName>
        <fullName evidence="4">Outer-membrane lipoprotein carrier protein</fullName>
    </recommendedName>
</protein>
<evidence type="ECO:0000256" key="2">
    <source>
        <dbReference type="ARBA" id="ARBA00007615"/>
    </source>
</evidence>
<evidence type="ECO:0000256" key="7">
    <source>
        <dbReference type="ARBA" id="ARBA00022927"/>
    </source>
</evidence>
<dbReference type="AlphaFoldDB" id="A0A8W7PRH3"/>
<keyword evidence="5" id="KW-0813">Transport</keyword>
<dbReference type="NCBIfam" id="TIGR00547">
    <property type="entry name" value="lolA"/>
    <property type="match status" value="1"/>
</dbReference>
<evidence type="ECO:0000313" key="10">
    <source>
        <dbReference type="EnsemblMetazoa" id="ACOM035924-PA.1"/>
    </source>
</evidence>
<evidence type="ECO:0000256" key="1">
    <source>
        <dbReference type="ARBA" id="ARBA00004418"/>
    </source>
</evidence>
<comment type="subcellular location">
    <subcellularLocation>
        <location evidence="1">Periplasm</location>
    </subcellularLocation>
</comment>
<evidence type="ECO:0000259" key="9">
    <source>
        <dbReference type="SMART" id="SM00843"/>
    </source>
</evidence>
<keyword evidence="8" id="KW-0143">Chaperone</keyword>
<keyword evidence="6" id="KW-0574">Periplasm</keyword>
<dbReference type="SUPFAM" id="SSF89392">
    <property type="entry name" value="Prokaryotic lipoproteins and lipoprotein localization factors"/>
    <property type="match status" value="1"/>
</dbReference>
<dbReference type="InterPro" id="IPR018541">
    <property type="entry name" value="Ftsk_gamma"/>
</dbReference>
<dbReference type="Pfam" id="PF03548">
    <property type="entry name" value="LolA"/>
    <property type="match status" value="1"/>
</dbReference>
<evidence type="ECO:0000256" key="8">
    <source>
        <dbReference type="ARBA" id="ARBA00023186"/>
    </source>
</evidence>
<dbReference type="GO" id="GO:0044874">
    <property type="term" value="P:lipoprotein localization to outer membrane"/>
    <property type="evidence" value="ECO:0007669"/>
    <property type="project" value="TreeGrafter"/>
</dbReference>
<feature type="domain" description="FtsK gamma" evidence="9">
    <location>
        <begin position="4"/>
        <end position="62"/>
    </location>
</feature>
<accession>A0A8W7PRH3</accession>
<dbReference type="InterPro" id="IPR029046">
    <property type="entry name" value="LolA/LolB/LppX"/>
</dbReference>
<name>A0A8W7PRH3_ANOCL</name>
<dbReference type="Proteomes" id="UP000075882">
    <property type="component" value="Unassembled WGS sequence"/>
</dbReference>
<dbReference type="InterPro" id="IPR018323">
    <property type="entry name" value="OM_lipoprot_carrier_LolA_Pbac"/>
</dbReference>
<dbReference type="Gene3D" id="1.10.10.10">
    <property type="entry name" value="Winged helix-like DNA-binding domain superfamily/Winged helix DNA-binding domain"/>
    <property type="match status" value="1"/>
</dbReference>
<dbReference type="SUPFAM" id="SSF46785">
    <property type="entry name" value="Winged helix' DNA-binding domain"/>
    <property type="match status" value="1"/>
</dbReference>
<dbReference type="InterPro" id="IPR036388">
    <property type="entry name" value="WH-like_DNA-bd_sf"/>
</dbReference>
<reference evidence="10" key="1">
    <citation type="submission" date="2022-08" db="UniProtKB">
        <authorList>
            <consortium name="EnsemblMetazoa"/>
        </authorList>
    </citation>
    <scope>IDENTIFICATION</scope>
</reference>